<dbReference type="Pfam" id="PF00400">
    <property type="entry name" value="WD40"/>
    <property type="match status" value="1"/>
</dbReference>
<dbReference type="PROSITE" id="PS00678">
    <property type="entry name" value="WD_REPEATS_1"/>
    <property type="match status" value="1"/>
</dbReference>
<keyword evidence="7" id="KW-1185">Reference proteome</keyword>
<dbReference type="PANTHER" id="PTHR46362">
    <property type="entry name" value="GEM-ASSOCIATED PROTEIN 5"/>
    <property type="match status" value="1"/>
</dbReference>
<dbReference type="GO" id="GO:0000387">
    <property type="term" value="P:spliceosomal snRNP assembly"/>
    <property type="evidence" value="ECO:0007669"/>
    <property type="project" value="TreeGrafter"/>
</dbReference>
<dbReference type="PRINTS" id="PR00320">
    <property type="entry name" value="GPROTEINBRPT"/>
</dbReference>
<dbReference type="PANTHER" id="PTHR46362:SF1">
    <property type="entry name" value="GEM-ASSOCIATED PROTEIN 5"/>
    <property type="match status" value="1"/>
</dbReference>
<sequence length="481" mass="53961">MALLTLPASPNWYISHTVGFNKSGLLVFAARHDVFIYDASTFPIAHKGVYCGHREKVTCVTLPSTAVDPNQMLCCSGSERMSKVTALTWSASNHMLIVFGDDKGEVTCWNFCDNRIASFKGEKSPVLTTEFSNLEEFTLAVGYKSGVVILYDIRDGSLIHRLRGHDDEVHSIAWCPIPGENFKPQKTYKDLDRPEEENETNVNETERSNDFGEEGHLLASASKDRTIRIWSTVKGRQLASMRLPKTGGPPGDSGRGKLWAAIVWSYSDPHNIVSSSFGGDLLLWDLAATGQQKWQPFSATDKRQQHNRIIFNLRLGFTDNNLMATTSMDRQLIIWDVKKRRPVHCQPTLGGYVYCARTSPIDPGRIALGVGDNMIRVWNLNNSNNPFDVVTLWQGIRPPSVSSNYHKRTVYVVSWGPQCIKTEGTSSAAYFLYSIGDGVVMQHDPYKLEDEAHDLNKLIEQSNGRKVSCCMINTMKMRLMK</sequence>
<evidence type="ECO:0000313" key="6">
    <source>
        <dbReference type="EMBL" id="CAG2212750.1"/>
    </source>
</evidence>
<dbReference type="InterPro" id="IPR001680">
    <property type="entry name" value="WD40_rpt"/>
</dbReference>
<dbReference type="GO" id="GO:0005634">
    <property type="term" value="C:nucleus"/>
    <property type="evidence" value="ECO:0007669"/>
    <property type="project" value="TreeGrafter"/>
</dbReference>
<dbReference type="InterPro" id="IPR020472">
    <property type="entry name" value="WD40_PAC1"/>
</dbReference>
<evidence type="ECO:0000259" key="5">
    <source>
        <dbReference type="Pfam" id="PF23770"/>
    </source>
</evidence>
<dbReference type="SMART" id="SM00320">
    <property type="entry name" value="WD40"/>
    <property type="match status" value="6"/>
</dbReference>
<dbReference type="InterPro" id="IPR019775">
    <property type="entry name" value="WD40_repeat_CS"/>
</dbReference>
<gene>
    <name evidence="6" type="ORF">MEDL_26694</name>
</gene>
<dbReference type="Gene3D" id="2.130.10.10">
    <property type="entry name" value="YVTN repeat-like/Quinoprotein amine dehydrogenase"/>
    <property type="match status" value="2"/>
</dbReference>
<dbReference type="InterPro" id="IPR015943">
    <property type="entry name" value="WD40/YVTN_repeat-like_dom_sf"/>
</dbReference>
<proteinExistence type="predicted"/>
<feature type="repeat" description="WD" evidence="3">
    <location>
        <begin position="211"/>
        <end position="240"/>
    </location>
</feature>
<accession>A0A8S3S1C6</accession>
<evidence type="ECO:0000256" key="3">
    <source>
        <dbReference type="PROSITE-ProRule" id="PRU00221"/>
    </source>
</evidence>
<dbReference type="AlphaFoldDB" id="A0A8S3S1C6"/>
<keyword evidence="2" id="KW-0677">Repeat</keyword>
<protein>
    <submittedName>
        <fullName evidence="6">GEMIN5</fullName>
    </submittedName>
</protein>
<feature type="domain" description="Gem-associated protein 5 first beta-propeller" evidence="5">
    <location>
        <begin position="130"/>
        <end position="206"/>
    </location>
</feature>
<dbReference type="Proteomes" id="UP000683360">
    <property type="component" value="Unassembled WGS sequence"/>
</dbReference>
<dbReference type="InterPro" id="IPR056432">
    <property type="entry name" value="Beta-prop_GEMI5_1st"/>
</dbReference>
<dbReference type="InterPro" id="IPR036322">
    <property type="entry name" value="WD40_repeat_dom_sf"/>
</dbReference>
<dbReference type="PROSITE" id="PS50082">
    <property type="entry name" value="WD_REPEATS_2"/>
    <property type="match status" value="1"/>
</dbReference>
<dbReference type="InterPro" id="IPR052640">
    <property type="entry name" value="Gemin-5"/>
</dbReference>
<feature type="region of interest" description="Disordered" evidence="4">
    <location>
        <begin position="185"/>
        <end position="209"/>
    </location>
</feature>
<evidence type="ECO:0000256" key="4">
    <source>
        <dbReference type="SAM" id="MobiDB-lite"/>
    </source>
</evidence>
<comment type="caution">
    <text evidence="6">The sequence shown here is derived from an EMBL/GenBank/DDBJ whole genome shotgun (WGS) entry which is preliminary data.</text>
</comment>
<dbReference type="GO" id="GO:0032797">
    <property type="term" value="C:SMN complex"/>
    <property type="evidence" value="ECO:0007669"/>
    <property type="project" value="TreeGrafter"/>
</dbReference>
<evidence type="ECO:0000313" key="7">
    <source>
        <dbReference type="Proteomes" id="UP000683360"/>
    </source>
</evidence>
<evidence type="ECO:0000256" key="1">
    <source>
        <dbReference type="ARBA" id="ARBA00022574"/>
    </source>
</evidence>
<evidence type="ECO:0000256" key="2">
    <source>
        <dbReference type="ARBA" id="ARBA00022737"/>
    </source>
</evidence>
<dbReference type="SUPFAM" id="SSF50978">
    <property type="entry name" value="WD40 repeat-like"/>
    <property type="match status" value="1"/>
</dbReference>
<organism evidence="6 7">
    <name type="scientific">Mytilus edulis</name>
    <name type="common">Blue mussel</name>
    <dbReference type="NCBI Taxonomy" id="6550"/>
    <lineage>
        <taxon>Eukaryota</taxon>
        <taxon>Metazoa</taxon>
        <taxon>Spiralia</taxon>
        <taxon>Lophotrochozoa</taxon>
        <taxon>Mollusca</taxon>
        <taxon>Bivalvia</taxon>
        <taxon>Autobranchia</taxon>
        <taxon>Pteriomorphia</taxon>
        <taxon>Mytilida</taxon>
        <taxon>Mytiloidea</taxon>
        <taxon>Mytilidae</taxon>
        <taxon>Mytilinae</taxon>
        <taxon>Mytilus</taxon>
    </lineage>
</organism>
<dbReference type="GO" id="GO:0003730">
    <property type="term" value="F:mRNA 3'-UTR binding"/>
    <property type="evidence" value="ECO:0007669"/>
    <property type="project" value="TreeGrafter"/>
</dbReference>
<keyword evidence="1 3" id="KW-0853">WD repeat</keyword>
<reference evidence="6" key="1">
    <citation type="submission" date="2021-03" db="EMBL/GenBank/DDBJ databases">
        <authorList>
            <person name="Bekaert M."/>
        </authorList>
    </citation>
    <scope>NUCLEOTIDE SEQUENCE</scope>
</reference>
<name>A0A8S3S1C6_MYTED</name>
<dbReference type="EMBL" id="CAJPWZ010001312">
    <property type="protein sequence ID" value="CAG2212750.1"/>
    <property type="molecule type" value="Genomic_DNA"/>
</dbReference>
<dbReference type="OrthoDB" id="7326421at2759"/>
<dbReference type="Pfam" id="PF23770">
    <property type="entry name" value="Beta-prop_RIG_1st"/>
    <property type="match status" value="1"/>
</dbReference>